<protein>
    <recommendedName>
        <fullName evidence="4">TonB C-terminal domain-containing protein</fullName>
    </recommendedName>
</protein>
<comment type="caution">
    <text evidence="2">The sequence shown here is derived from an EMBL/GenBank/DDBJ whole genome shotgun (WGS) entry which is preliminary data.</text>
</comment>
<dbReference type="InterPro" id="IPR008969">
    <property type="entry name" value="CarboxyPept-like_regulatory"/>
</dbReference>
<dbReference type="RefSeq" id="WP_171605935.1">
    <property type="nucleotide sequence ID" value="NZ_WHPF01000001.1"/>
</dbReference>
<dbReference type="AlphaFoldDB" id="A0A8J8FDP4"/>
<keyword evidence="1" id="KW-0812">Transmembrane</keyword>
<proteinExistence type="predicted"/>
<feature type="transmembrane region" description="Helical" evidence="1">
    <location>
        <begin position="88"/>
        <end position="109"/>
    </location>
</feature>
<sequence>MPNQPEHIIYSAADIERYLRGAMSAKEMHDMERAALQDPFLADAIEGFNEVPDFTIAAKHLNEIAAHIQGKQTQAVVVAMPTKNGIGWWRVAAAIAVIAGIAFTGFFMWDNNNTPENKDIAFVPPVIIDTTTNVATPIPDTAQLLAQQITKDHQAAQYLANRSKTLANKQLPYTIATDTPLAAKQPTTDDVAKANNTDALETKSAFTSGNPAYSIPAAAMPAYDSGATANLLSFKGRVLDNNLNPVANALVNATGQKATVTNADGYFTIQAPDTSLYVTISSIGFSQQQAQLQANAANKIALAPDNQSLSEVVVTGYASKKKASMRSVTADSAFPAGGWESFQDYVYKKLHQKLDSTNNGPKVMGNVEIEFQVNEDGKPFNFNIVQSLDETSDKKAITILKEGPRWIANTKRKKARVTIPF</sequence>
<evidence type="ECO:0008006" key="4">
    <source>
        <dbReference type="Google" id="ProtNLM"/>
    </source>
</evidence>
<dbReference type="EMBL" id="WHPF01000001">
    <property type="protein sequence ID" value="NNV54016.1"/>
    <property type="molecule type" value="Genomic_DNA"/>
</dbReference>
<reference evidence="2" key="1">
    <citation type="submission" date="2019-10" db="EMBL/GenBank/DDBJ databases">
        <title>Draft genome sequence of Panacibacter sp. KCS-6.</title>
        <authorList>
            <person name="Yim K.J."/>
        </authorList>
    </citation>
    <scope>NUCLEOTIDE SEQUENCE</scope>
    <source>
        <strain evidence="2">KCS-6</strain>
    </source>
</reference>
<name>A0A8J8FDP4_9BACT</name>
<keyword evidence="1" id="KW-0472">Membrane</keyword>
<evidence type="ECO:0000313" key="3">
    <source>
        <dbReference type="Proteomes" id="UP000598971"/>
    </source>
</evidence>
<evidence type="ECO:0000313" key="2">
    <source>
        <dbReference type="EMBL" id="NNV54016.1"/>
    </source>
</evidence>
<evidence type="ECO:0000256" key="1">
    <source>
        <dbReference type="SAM" id="Phobius"/>
    </source>
</evidence>
<accession>A0A8J8FDP4</accession>
<gene>
    <name evidence="2" type="ORF">GD597_01005</name>
</gene>
<keyword evidence="1" id="KW-1133">Transmembrane helix</keyword>
<dbReference type="Pfam" id="PF13715">
    <property type="entry name" value="CarbopepD_reg_2"/>
    <property type="match status" value="1"/>
</dbReference>
<dbReference type="SUPFAM" id="SSF49464">
    <property type="entry name" value="Carboxypeptidase regulatory domain-like"/>
    <property type="match status" value="1"/>
</dbReference>
<organism evidence="2 3">
    <name type="scientific">Limnovirga soli</name>
    <dbReference type="NCBI Taxonomy" id="2656915"/>
    <lineage>
        <taxon>Bacteria</taxon>
        <taxon>Pseudomonadati</taxon>
        <taxon>Bacteroidota</taxon>
        <taxon>Chitinophagia</taxon>
        <taxon>Chitinophagales</taxon>
        <taxon>Chitinophagaceae</taxon>
        <taxon>Limnovirga</taxon>
    </lineage>
</organism>
<keyword evidence="3" id="KW-1185">Reference proteome</keyword>
<dbReference type="Proteomes" id="UP000598971">
    <property type="component" value="Unassembled WGS sequence"/>
</dbReference>
<dbReference type="Gene3D" id="2.60.40.1120">
    <property type="entry name" value="Carboxypeptidase-like, regulatory domain"/>
    <property type="match status" value="1"/>
</dbReference>